<dbReference type="AlphaFoldDB" id="A0A2U2C7J7"/>
<feature type="domain" description="4Fe-4S ferredoxin-type" evidence="1">
    <location>
        <begin position="122"/>
        <end position="151"/>
    </location>
</feature>
<evidence type="ECO:0000259" key="1">
    <source>
        <dbReference type="PROSITE" id="PS51379"/>
    </source>
</evidence>
<proteinExistence type="predicted"/>
<name>A0A2U2C7J7_9RHOB</name>
<evidence type="ECO:0000313" key="2">
    <source>
        <dbReference type="EMBL" id="PWE27866.1"/>
    </source>
</evidence>
<protein>
    <submittedName>
        <fullName evidence="2">Ferredoxin</fullName>
    </submittedName>
</protein>
<dbReference type="PROSITE" id="PS51379">
    <property type="entry name" value="4FE4S_FER_2"/>
    <property type="match status" value="1"/>
</dbReference>
<reference evidence="2 3" key="1">
    <citation type="submission" date="2018-05" db="EMBL/GenBank/DDBJ databases">
        <title>Pararhodobacter marina sp. nov., isolated from deep-sea water of the Indian Ocean.</title>
        <authorList>
            <person name="Lai Q.Sr."/>
            <person name="Liu X."/>
            <person name="Shao Z."/>
        </authorList>
    </citation>
    <scope>NUCLEOTIDE SEQUENCE [LARGE SCALE GENOMIC DNA]</scope>
    <source>
        <strain evidence="2 3">CIC4N-9</strain>
    </source>
</reference>
<organism evidence="2 3">
    <name type="scientific">Pararhodobacter marinus</name>
    <dbReference type="NCBI Taxonomy" id="2184063"/>
    <lineage>
        <taxon>Bacteria</taxon>
        <taxon>Pseudomonadati</taxon>
        <taxon>Pseudomonadota</taxon>
        <taxon>Alphaproteobacteria</taxon>
        <taxon>Rhodobacterales</taxon>
        <taxon>Paracoccaceae</taxon>
        <taxon>Pararhodobacter</taxon>
    </lineage>
</organism>
<evidence type="ECO:0000313" key="3">
    <source>
        <dbReference type="Proteomes" id="UP000244940"/>
    </source>
</evidence>
<dbReference type="InterPro" id="IPR017896">
    <property type="entry name" value="4Fe4S_Fe-S-bd"/>
</dbReference>
<accession>A0A2U2C7J7</accession>
<gene>
    <name evidence="2" type="ORF">C4N9_14860</name>
</gene>
<dbReference type="OrthoDB" id="8279740at2"/>
<keyword evidence="3" id="KW-1185">Reference proteome</keyword>
<sequence>MVALAATAPDPIFCPPGSRALVLIGPQGGRAFWDRLTAAPEWQDGTPDPVDRWSARVLGALAARFGGAALYPSDGPPWPPFFGWALASGHLWQSPVGMLVHAQQGLWVSFRGALALPFDVALPPAANPCDNCATRPCVTACPVDALSAREYDVPRCHAFLDRPEGGDCLSRGCAARRACPVSKSHARLDAQSAYHMSRFHR</sequence>
<dbReference type="Proteomes" id="UP000244940">
    <property type="component" value="Unassembled WGS sequence"/>
</dbReference>
<comment type="caution">
    <text evidence="2">The sequence shown here is derived from an EMBL/GenBank/DDBJ whole genome shotgun (WGS) entry which is preliminary data.</text>
</comment>
<dbReference type="EMBL" id="QEYD01000009">
    <property type="protein sequence ID" value="PWE27866.1"/>
    <property type="molecule type" value="Genomic_DNA"/>
</dbReference>